<dbReference type="Proteomes" id="UP000262379">
    <property type="component" value="Unassembled WGS sequence"/>
</dbReference>
<sequence length="806" mass="90148">MTAPDHSERFDFDNIPAELRERRQWVNWKAVERDGQLTKPPLNPNAPSSFADHGDPSTWGTFEQAVDTWRANRSTVEGIGFVFTNDDPYFGIDIDDIAKVDLAFLNQRHALEEEILETVETYTEFSPSGKGYHIIGRGRLSNGLDGKRSPQTKIEVYQSRRYFTFTGNVVGKKAQITDQQKFLDDFIAAFGGQQSAKELGPVSDSVEYRRTDLPDTDVILKLAIYPSLLARFNAQTGCEPGAWSETFMAIVAAIDRLTGSATQVERLVMNSPMVMKSPASASGESRIAKAERNFQHVYRQVREGNTPMLRFVEHGREQYENIQRANSQKDAEMAANAVDIWQNAAAPEFPVNQLPPAMRAYVESLSMSTGADISACAMSAIMSIAGVLDHRIKVYPVEGSDHRVGPNLWAMIVGAVSARKSAPVRASMGFLRFFDIEDHKRLQAVHDELREKGAEVPKEDFSRRRIVKDATSEALCVILSKQDQGTTGARDEIAGWMGALEKSALSKTAASQDRGIYLTGFDGEDDYEQVRISRGSTFIPHLSIGMFGGIQLDKIRSIAKSLDDDGLLQRFIPITVGRSRPSQRVLDFKQHRANFLTMLRFMNDFPPCDIQLSAEACSIYREVEADYLEMAEAGETMSDAFAGWLGKTPRRFAQFCLIFHAAGAAAGCWELTDPIRADVAGFARELIDKFVFRHGYAFYEGLVGGDKQRSLHQAVADCFLRWQRANPDQPVEMRHVQQNCRAFRSMTDQNAREELFKFFVISGWLTEIDGRKAWSITPGLADRFSAQMEARAQQVAKIQAKITGRA</sequence>
<name>A0A371XFU5_9HYPH</name>
<proteinExistence type="predicted"/>
<evidence type="ECO:0000256" key="1">
    <source>
        <dbReference type="SAM" id="MobiDB-lite"/>
    </source>
</evidence>
<organism evidence="2 3">
    <name type="scientific">Mesorhizobium denitrificans</name>
    <dbReference type="NCBI Taxonomy" id="2294114"/>
    <lineage>
        <taxon>Bacteria</taxon>
        <taxon>Pseudomonadati</taxon>
        <taxon>Pseudomonadota</taxon>
        <taxon>Alphaproteobacteria</taxon>
        <taxon>Hyphomicrobiales</taxon>
        <taxon>Phyllobacteriaceae</taxon>
        <taxon>Mesorhizobium</taxon>
    </lineage>
</organism>
<dbReference type="RefSeq" id="WP_116623241.1">
    <property type="nucleotide sequence ID" value="NZ_QURN01000005.1"/>
</dbReference>
<reference evidence="3" key="1">
    <citation type="submission" date="2018-08" db="EMBL/GenBank/DDBJ databases">
        <authorList>
            <person name="Im W.T."/>
        </authorList>
    </citation>
    <scope>NUCLEOTIDE SEQUENCE [LARGE SCALE GENOMIC DNA]</scope>
    <source>
        <strain evidence="3">LA-28</strain>
    </source>
</reference>
<keyword evidence="3" id="KW-1185">Reference proteome</keyword>
<protein>
    <submittedName>
        <fullName evidence="2">DUF3987 domain-containing protein</fullName>
    </submittedName>
</protein>
<evidence type="ECO:0000313" key="3">
    <source>
        <dbReference type="Proteomes" id="UP000262379"/>
    </source>
</evidence>
<feature type="region of interest" description="Disordered" evidence="1">
    <location>
        <begin position="36"/>
        <end position="56"/>
    </location>
</feature>
<gene>
    <name evidence="2" type="ORF">DY251_07400</name>
</gene>
<dbReference type="Pfam" id="PF13148">
    <property type="entry name" value="DUF3987"/>
    <property type="match status" value="1"/>
</dbReference>
<accession>A0A371XFU5</accession>
<dbReference type="AlphaFoldDB" id="A0A371XFU5"/>
<dbReference type="InterPro" id="IPR025048">
    <property type="entry name" value="DUF3987"/>
</dbReference>
<dbReference type="EMBL" id="QURN01000005">
    <property type="protein sequence ID" value="RFC68099.1"/>
    <property type="molecule type" value="Genomic_DNA"/>
</dbReference>
<comment type="caution">
    <text evidence="2">The sequence shown here is derived from an EMBL/GenBank/DDBJ whole genome shotgun (WGS) entry which is preliminary data.</text>
</comment>
<evidence type="ECO:0000313" key="2">
    <source>
        <dbReference type="EMBL" id="RFC68099.1"/>
    </source>
</evidence>